<dbReference type="InParanoid" id="A0A6P7GQC7"/>
<evidence type="ECO:0000313" key="2">
    <source>
        <dbReference type="RefSeq" id="XP_028147418.1"/>
    </source>
</evidence>
<organism evidence="2">
    <name type="scientific">Diabrotica virgifera virgifera</name>
    <name type="common">western corn rootworm</name>
    <dbReference type="NCBI Taxonomy" id="50390"/>
    <lineage>
        <taxon>Eukaryota</taxon>
        <taxon>Metazoa</taxon>
        <taxon>Ecdysozoa</taxon>
        <taxon>Arthropoda</taxon>
        <taxon>Hexapoda</taxon>
        <taxon>Insecta</taxon>
        <taxon>Pterygota</taxon>
        <taxon>Neoptera</taxon>
        <taxon>Endopterygota</taxon>
        <taxon>Coleoptera</taxon>
        <taxon>Polyphaga</taxon>
        <taxon>Cucujiformia</taxon>
        <taxon>Chrysomeloidea</taxon>
        <taxon>Chrysomelidae</taxon>
        <taxon>Galerucinae</taxon>
        <taxon>Diabroticina</taxon>
        <taxon>Diabroticites</taxon>
        <taxon>Diabrotica</taxon>
    </lineage>
</organism>
<keyword evidence="1" id="KW-0175">Coiled coil</keyword>
<accession>A0A6P7GQC7</accession>
<evidence type="ECO:0000256" key="1">
    <source>
        <dbReference type="SAM" id="Coils"/>
    </source>
</evidence>
<dbReference type="AlphaFoldDB" id="A0A6P7GQC7"/>
<name>A0A6P7GQC7_DIAVI</name>
<sequence length="665" mass="76844">MKSFKNSWVNQLKTSENKMKDIETKLGLFNTAYEKPTHTNSEEIAKLKKNVINVDNILQDFLQNFKNNVLNVTNKTVEILSTKNAECKKDINDVVQSLGHLKKIVDDYLREQMVIENNLLRINTTLLTSSDNLNKKFELLNQSKQTSEEAKNLSENLNRYKKESEQFYNNTGSQLTELLKNITNLHQVTEDITKNLEKDLNPELKLLKDENKNYFKRFASLEKYINKSVVDIRDLILSNEMTSNKNTFAEIEKFKKNFEENINNIVIENKRFDEELNSTYLFFKNTKNQVENLKDTIKALSQNIYNNMNASTISINKQLSTLNESISSESNSSSKRILLLESTLKYLEKLTQNNITTIQNELKLFKNNFTNNEEVINNIQKTFKDRMIIALDPFLKDVNKSITDTNEDIQKIILDTLDLRKNYDLSNQNILKKFNSLNETCTTELTYISSKADDSNKRIDKIDVKSSNVDLILKNLSIKLESNVQLISNNKNRIINLEKSLDGVSSECNQSLGRLGTDMKDANIKIDLNRKQTENFKKDLLELTETAKDTIKNVKDLHTEIVDVKHNYNATQSRLDKCEATIKDLIANFTACNCNSQNKYDSELEKLLDSRDRQITKKFEDLLKQKDDEIAKLKDEFNITISVLAAEQKEQKKQIDSCCSAGDYV</sequence>
<proteinExistence type="predicted"/>
<protein>
    <submittedName>
        <fullName evidence="2">Leucine-rich repeat-containing protein DDB_G0290503</fullName>
    </submittedName>
</protein>
<reference evidence="2" key="1">
    <citation type="submission" date="2025-08" db="UniProtKB">
        <authorList>
            <consortium name="RefSeq"/>
        </authorList>
    </citation>
    <scope>IDENTIFICATION</scope>
    <source>
        <tissue evidence="2">Whole insect</tissue>
    </source>
</reference>
<feature type="coiled-coil region" evidence="1">
    <location>
        <begin position="136"/>
        <end position="170"/>
    </location>
</feature>
<gene>
    <name evidence="2" type="primary">LOC114340837</name>
</gene>
<feature type="coiled-coil region" evidence="1">
    <location>
        <begin position="255"/>
        <end position="303"/>
    </location>
</feature>
<dbReference type="RefSeq" id="XP_028147418.1">
    <property type="nucleotide sequence ID" value="XM_028291617.1"/>
</dbReference>